<dbReference type="RefSeq" id="XP_001736718.1">
    <property type="nucleotide sequence ID" value="XM_001736666.1"/>
</dbReference>
<sequence length="119" mass="14456">MTIYVIIDSEVCIQLILDILFVNFLREFMSQTLQVLVLLLKLNFEHFISEHKNSFFCLRRKINTSKKCNCTMSRYYNIHFKPKLQFIEFNNDKVIPFSNIPNNINLFFSILQWFWNYTI</sequence>
<gene>
    <name evidence="1" type="ORF">EDI_246020</name>
</gene>
<evidence type="ECO:0000313" key="1">
    <source>
        <dbReference type="EMBL" id="EDR26996.1"/>
    </source>
</evidence>
<accession>B0EEM0</accession>
<organism evidence="2">
    <name type="scientific">Entamoeba dispar (strain ATCC PRA-260 / SAW760)</name>
    <dbReference type="NCBI Taxonomy" id="370354"/>
    <lineage>
        <taxon>Eukaryota</taxon>
        <taxon>Amoebozoa</taxon>
        <taxon>Evosea</taxon>
        <taxon>Archamoebae</taxon>
        <taxon>Mastigamoebida</taxon>
        <taxon>Entamoebidae</taxon>
        <taxon>Entamoeba</taxon>
    </lineage>
</organism>
<dbReference type="VEuPathDB" id="AmoebaDB:EDI_246020"/>
<dbReference type="EMBL" id="DS548957">
    <property type="protein sequence ID" value="EDR26996.1"/>
    <property type="molecule type" value="Genomic_DNA"/>
</dbReference>
<dbReference type="GeneID" id="5881726"/>
<dbReference type="AlphaFoldDB" id="B0EEM0"/>
<dbReference type="Proteomes" id="UP000008076">
    <property type="component" value="Unassembled WGS sequence"/>
</dbReference>
<evidence type="ECO:0000313" key="2">
    <source>
        <dbReference type="Proteomes" id="UP000008076"/>
    </source>
</evidence>
<proteinExistence type="predicted"/>
<keyword evidence="2" id="KW-1185">Reference proteome</keyword>
<protein>
    <submittedName>
        <fullName evidence="1">Uncharacterized protein</fullName>
    </submittedName>
</protein>
<reference evidence="2" key="1">
    <citation type="submission" date="2007-12" db="EMBL/GenBank/DDBJ databases">
        <title>Annotation of Entamoeba dispar SAW760.</title>
        <authorList>
            <person name="Lorenzi H."/>
            <person name="Inman J."/>
            <person name="Schobel S."/>
            <person name="Amedeo P."/>
            <person name="Caler E."/>
        </authorList>
    </citation>
    <scope>NUCLEOTIDE SEQUENCE [LARGE SCALE GENOMIC DNA]</scope>
    <source>
        <strain evidence="2">ATCC PRA-260 / SAW760</strain>
    </source>
</reference>
<name>B0EEM0_ENTDS</name>
<dbReference type="KEGG" id="edi:EDI_246020"/>